<evidence type="ECO:0000259" key="3">
    <source>
        <dbReference type="PROSITE" id="PS50887"/>
    </source>
</evidence>
<name>A0A4U8YGY6_9BACT</name>
<accession>A0A4U8YGY6</accession>
<dbReference type="RefSeq" id="WP_180136985.1">
    <property type="nucleotide sequence ID" value="NZ_CAADHO010000001.1"/>
</dbReference>
<sequence length="299" mass="33369">MDIKTAFPKIVDNIHDGLYIVDKDRAITFWNKAAERITGYAAGEVLGKKCSENILTHLDGKGNKLCTGRCPLEKTMADKKMREAELFLHHKNGHRIPVSVRVSTLNDPDGNVVGGIELFTDISYQTLTEQRIKELERLALLDILTQLANRTGILRALQGDLEEHKRYGVPFGILFMDIDHFKRVNDTYGHDAGDKVLKAIADTFVSNSRAFDLYGRWGGEEFIGIIRNITAEALESLGNRLRTLIANATCIHNGNALRVTISMGATVVRPDDSIDSLIKRADTLLYESKAAGRNRTSFR</sequence>
<dbReference type="NCBIfam" id="TIGR00229">
    <property type="entry name" value="sensory_box"/>
    <property type="match status" value="1"/>
</dbReference>
<evidence type="ECO:0000259" key="1">
    <source>
        <dbReference type="PROSITE" id="PS50112"/>
    </source>
</evidence>
<proteinExistence type="predicted"/>
<dbReference type="SMART" id="SM00267">
    <property type="entry name" value="GGDEF"/>
    <property type="match status" value="1"/>
</dbReference>
<dbReference type="CDD" id="cd00130">
    <property type="entry name" value="PAS"/>
    <property type="match status" value="1"/>
</dbReference>
<dbReference type="Gene3D" id="3.30.450.20">
    <property type="entry name" value="PAS domain"/>
    <property type="match status" value="1"/>
</dbReference>
<dbReference type="InterPro" id="IPR000700">
    <property type="entry name" value="PAS-assoc_C"/>
</dbReference>
<feature type="domain" description="PAC" evidence="2">
    <location>
        <begin position="82"/>
        <end position="134"/>
    </location>
</feature>
<keyword evidence="5" id="KW-1185">Reference proteome</keyword>
<gene>
    <name evidence="4" type="ORF">MSL71_3920</name>
</gene>
<dbReference type="PANTHER" id="PTHR46663">
    <property type="entry name" value="DIGUANYLATE CYCLASE DGCT-RELATED"/>
    <property type="match status" value="1"/>
</dbReference>
<dbReference type="EMBL" id="CAADHO010000001">
    <property type="protein sequence ID" value="VFQ42771.1"/>
    <property type="molecule type" value="Genomic_DNA"/>
</dbReference>
<dbReference type="AlphaFoldDB" id="A0A4U8YGY6"/>
<evidence type="ECO:0000259" key="2">
    <source>
        <dbReference type="PROSITE" id="PS50113"/>
    </source>
</evidence>
<feature type="domain" description="GGDEF" evidence="3">
    <location>
        <begin position="169"/>
        <end position="299"/>
    </location>
</feature>
<evidence type="ECO:0000313" key="4">
    <source>
        <dbReference type="EMBL" id="VFQ42771.1"/>
    </source>
</evidence>
<dbReference type="InterPro" id="IPR035965">
    <property type="entry name" value="PAS-like_dom_sf"/>
</dbReference>
<dbReference type="GO" id="GO:0003824">
    <property type="term" value="F:catalytic activity"/>
    <property type="evidence" value="ECO:0007669"/>
    <property type="project" value="UniProtKB-ARBA"/>
</dbReference>
<dbReference type="SUPFAM" id="SSF55073">
    <property type="entry name" value="Nucleotide cyclase"/>
    <property type="match status" value="1"/>
</dbReference>
<dbReference type="CDD" id="cd01949">
    <property type="entry name" value="GGDEF"/>
    <property type="match status" value="1"/>
</dbReference>
<dbReference type="PANTHER" id="PTHR46663:SF4">
    <property type="entry name" value="DIGUANYLATE CYCLASE DGCT-RELATED"/>
    <property type="match status" value="1"/>
</dbReference>
<dbReference type="FunFam" id="3.30.70.270:FF:000001">
    <property type="entry name" value="Diguanylate cyclase domain protein"/>
    <property type="match status" value="1"/>
</dbReference>
<feature type="domain" description="PAS" evidence="1">
    <location>
        <begin position="3"/>
        <end position="48"/>
    </location>
</feature>
<dbReference type="Gene3D" id="3.30.70.270">
    <property type="match status" value="1"/>
</dbReference>
<dbReference type="PROSITE" id="PS50112">
    <property type="entry name" value="PAS"/>
    <property type="match status" value="1"/>
</dbReference>
<dbReference type="Pfam" id="PF00990">
    <property type="entry name" value="GGDEF"/>
    <property type="match status" value="1"/>
</dbReference>
<dbReference type="SUPFAM" id="SSF55785">
    <property type="entry name" value="PYP-like sensor domain (PAS domain)"/>
    <property type="match status" value="1"/>
</dbReference>
<dbReference type="SMART" id="SM00091">
    <property type="entry name" value="PAS"/>
    <property type="match status" value="1"/>
</dbReference>
<dbReference type="InterPro" id="IPR000014">
    <property type="entry name" value="PAS"/>
</dbReference>
<organism evidence="4 5">
    <name type="scientific">Desulfoluna butyratoxydans</name>
    <dbReference type="NCBI Taxonomy" id="231438"/>
    <lineage>
        <taxon>Bacteria</taxon>
        <taxon>Pseudomonadati</taxon>
        <taxon>Thermodesulfobacteriota</taxon>
        <taxon>Desulfobacteria</taxon>
        <taxon>Desulfobacterales</taxon>
        <taxon>Desulfolunaceae</taxon>
        <taxon>Desulfoluna</taxon>
    </lineage>
</organism>
<dbReference type="InterPro" id="IPR029787">
    <property type="entry name" value="Nucleotide_cyclase"/>
</dbReference>
<evidence type="ECO:0000313" key="5">
    <source>
        <dbReference type="Proteomes" id="UP000507962"/>
    </source>
</evidence>
<dbReference type="InterPro" id="IPR043128">
    <property type="entry name" value="Rev_trsase/Diguanyl_cyclase"/>
</dbReference>
<dbReference type="PROSITE" id="PS50113">
    <property type="entry name" value="PAC"/>
    <property type="match status" value="1"/>
</dbReference>
<reference evidence="4 5" key="1">
    <citation type="submission" date="2019-03" db="EMBL/GenBank/DDBJ databases">
        <authorList>
            <person name="Nijsse B."/>
        </authorList>
    </citation>
    <scope>NUCLEOTIDE SEQUENCE [LARGE SCALE GENOMIC DNA]</scope>
    <source>
        <strain evidence="4">Desulfoluna butyratoxydans MSL71</strain>
    </source>
</reference>
<dbReference type="Proteomes" id="UP000507962">
    <property type="component" value="Unassembled WGS sequence"/>
</dbReference>
<dbReference type="InterPro" id="IPR000160">
    <property type="entry name" value="GGDEF_dom"/>
</dbReference>
<dbReference type="NCBIfam" id="TIGR00254">
    <property type="entry name" value="GGDEF"/>
    <property type="match status" value="1"/>
</dbReference>
<dbReference type="Pfam" id="PF13426">
    <property type="entry name" value="PAS_9"/>
    <property type="match status" value="1"/>
</dbReference>
<dbReference type="PROSITE" id="PS50887">
    <property type="entry name" value="GGDEF"/>
    <property type="match status" value="1"/>
</dbReference>
<dbReference type="InterPro" id="IPR052163">
    <property type="entry name" value="DGC-Regulatory_Protein"/>
</dbReference>
<protein>
    <submittedName>
        <fullName evidence="4">Nucleotide cyclase</fullName>
    </submittedName>
</protein>